<feature type="transmembrane region" description="Helical" evidence="4">
    <location>
        <begin position="97"/>
        <end position="115"/>
    </location>
</feature>
<feature type="repeat" description="TPR" evidence="3">
    <location>
        <begin position="528"/>
        <end position="561"/>
    </location>
</feature>
<feature type="transmembrane region" description="Helical" evidence="4">
    <location>
        <begin position="12"/>
        <end position="28"/>
    </location>
</feature>
<dbReference type="SUPFAM" id="SSF48452">
    <property type="entry name" value="TPR-like"/>
    <property type="match status" value="1"/>
</dbReference>
<evidence type="ECO:0000259" key="5">
    <source>
        <dbReference type="Pfam" id="PF13231"/>
    </source>
</evidence>
<feature type="transmembrane region" description="Helical" evidence="4">
    <location>
        <begin position="326"/>
        <end position="345"/>
    </location>
</feature>
<dbReference type="Pfam" id="PF13431">
    <property type="entry name" value="TPR_17"/>
    <property type="match status" value="1"/>
</dbReference>
<dbReference type="Pfam" id="PF13231">
    <property type="entry name" value="PMT_2"/>
    <property type="match status" value="1"/>
</dbReference>
<dbReference type="Proteomes" id="UP000178187">
    <property type="component" value="Unassembled WGS sequence"/>
</dbReference>
<feature type="domain" description="Glycosyltransferase RgtA/B/C/D-like" evidence="5">
    <location>
        <begin position="103"/>
        <end position="239"/>
    </location>
</feature>
<evidence type="ECO:0000313" key="7">
    <source>
        <dbReference type="Proteomes" id="UP000178187"/>
    </source>
</evidence>
<feature type="repeat" description="TPR" evidence="3">
    <location>
        <begin position="494"/>
        <end position="527"/>
    </location>
</feature>
<gene>
    <name evidence="6" type="ORF">A3G33_07260</name>
</gene>
<dbReference type="InterPro" id="IPR052346">
    <property type="entry name" value="O-mannosyl-transferase_TMTC"/>
</dbReference>
<dbReference type="PANTHER" id="PTHR44227">
    <property type="match status" value="1"/>
</dbReference>
<comment type="caution">
    <text evidence="6">The sequence shown here is derived from an EMBL/GenBank/DDBJ whole genome shotgun (WGS) entry which is preliminary data.</text>
</comment>
<organism evidence="6 7">
    <name type="scientific">Candidatus Danuiimicrobium aquiferis</name>
    <dbReference type="NCBI Taxonomy" id="1801832"/>
    <lineage>
        <taxon>Bacteria</taxon>
        <taxon>Pseudomonadati</taxon>
        <taxon>Candidatus Omnitrophota</taxon>
        <taxon>Candidatus Danuiimicrobium</taxon>
    </lineage>
</organism>
<feature type="transmembrane region" description="Helical" evidence="4">
    <location>
        <begin position="382"/>
        <end position="402"/>
    </location>
</feature>
<keyword evidence="4" id="KW-0472">Membrane</keyword>
<dbReference type="AlphaFoldDB" id="A0A1G1KYP7"/>
<evidence type="ECO:0000256" key="3">
    <source>
        <dbReference type="PROSITE-ProRule" id="PRU00339"/>
    </source>
</evidence>
<feature type="transmembrane region" description="Helical" evidence="4">
    <location>
        <begin position="147"/>
        <end position="163"/>
    </location>
</feature>
<feature type="transmembrane region" description="Helical" evidence="4">
    <location>
        <begin position="254"/>
        <end position="274"/>
    </location>
</feature>
<dbReference type="InterPro" id="IPR038731">
    <property type="entry name" value="RgtA/B/C-like"/>
</dbReference>
<protein>
    <recommendedName>
        <fullName evidence="5">Glycosyltransferase RgtA/B/C/D-like domain-containing protein</fullName>
    </recommendedName>
</protein>
<feature type="transmembrane region" description="Helical" evidence="4">
    <location>
        <begin position="122"/>
        <end position="141"/>
    </location>
</feature>
<feature type="transmembrane region" description="Helical" evidence="4">
    <location>
        <begin position="351"/>
        <end position="370"/>
    </location>
</feature>
<feature type="repeat" description="TPR" evidence="3">
    <location>
        <begin position="460"/>
        <end position="493"/>
    </location>
</feature>
<dbReference type="PROSITE" id="PS50005">
    <property type="entry name" value="TPR"/>
    <property type="match status" value="3"/>
</dbReference>
<proteinExistence type="predicted"/>
<dbReference type="Pfam" id="PF14559">
    <property type="entry name" value="TPR_19"/>
    <property type="match status" value="1"/>
</dbReference>
<keyword evidence="4" id="KW-1133">Transmembrane helix</keyword>
<accession>A0A1G1KYP7</accession>
<evidence type="ECO:0000256" key="4">
    <source>
        <dbReference type="SAM" id="Phobius"/>
    </source>
</evidence>
<keyword evidence="1" id="KW-0677">Repeat</keyword>
<evidence type="ECO:0000313" key="6">
    <source>
        <dbReference type="EMBL" id="OGW98024.1"/>
    </source>
</evidence>
<feature type="transmembrane region" description="Helical" evidence="4">
    <location>
        <begin position="294"/>
        <end position="314"/>
    </location>
</feature>
<sequence>MMNRTLPDRTQFFISSFIIFVLLLLIYYPSFHYSFLRIDDFDLTVYNSDIKGLDFRRILSLFRTHYVTLYSPLTMLSYSIDYQIWNLIPFGFRFTNFLLHFCNSLMLLYFIFCITRNKIISFFIALIFAIHPLQIESVVWISERKNVLSSFFCFASFLTYWRAMRPACEGERREINYLIYAMLFYAMGILSKPSIVVLPFVFLAIDFFILGNQRTLFKRVWFYFLMLLLSAAIASLTIWGTASSVDEYAFHGGSYTSNISIMATVFWRYFYILIDPSRQNFFYSSPHFKSWLDLPVQESLIGILCLSILFLTLLRNKWKQECFWMLWFLIFFLPVSNLIAPFPSIMQDRYMYLPMIGFFAFIFTFINRLCREKLFSFKQREWRLASWGIVLLAVTHFGFISVNRIPDWRNSDSLYYASYRRSEKIDPRVLYHWGVYKIQQGNFKEAVALLKEAYKMAPDLDALISLGTVYCALGDFSNAQKYLLAALKIMPNNQFLQDQLGLLYLDLKEYDKSDIAFRKAIELDPRNAAIYSNYATLLVAVRQEEKARQMLEEGLRLDPDCQNCLKNLNIYHFNRKEYDRAEYYLRRYLRLYPDDPEVIKIAHELADLSTQGPAAVKTSTHS</sequence>
<keyword evidence="2 3" id="KW-0802">TPR repeat</keyword>
<evidence type="ECO:0000256" key="1">
    <source>
        <dbReference type="ARBA" id="ARBA00022737"/>
    </source>
</evidence>
<reference evidence="6 7" key="1">
    <citation type="journal article" date="2016" name="Nat. Commun.">
        <title>Thousands of microbial genomes shed light on interconnected biogeochemical processes in an aquifer system.</title>
        <authorList>
            <person name="Anantharaman K."/>
            <person name="Brown C.T."/>
            <person name="Hug L.A."/>
            <person name="Sharon I."/>
            <person name="Castelle C.J."/>
            <person name="Probst A.J."/>
            <person name="Thomas B.C."/>
            <person name="Singh A."/>
            <person name="Wilkins M.J."/>
            <person name="Karaoz U."/>
            <person name="Brodie E.L."/>
            <person name="Williams K.H."/>
            <person name="Hubbard S.S."/>
            <person name="Banfield J.F."/>
        </authorList>
    </citation>
    <scope>NUCLEOTIDE SEQUENCE [LARGE SCALE GENOMIC DNA]</scope>
</reference>
<dbReference type="EMBL" id="MHFR01000037">
    <property type="protein sequence ID" value="OGW98024.1"/>
    <property type="molecule type" value="Genomic_DNA"/>
</dbReference>
<dbReference type="PANTHER" id="PTHR44227:SF3">
    <property type="entry name" value="PROTEIN O-MANNOSYL-TRANSFERASE TMTC4"/>
    <property type="match status" value="1"/>
</dbReference>
<name>A0A1G1KYP7_9BACT</name>
<dbReference type="Gene3D" id="1.25.40.10">
    <property type="entry name" value="Tetratricopeptide repeat domain"/>
    <property type="match status" value="1"/>
</dbReference>
<feature type="transmembrane region" description="Helical" evidence="4">
    <location>
        <begin position="175"/>
        <end position="208"/>
    </location>
</feature>
<keyword evidence="4" id="KW-0812">Transmembrane</keyword>
<feature type="transmembrane region" description="Helical" evidence="4">
    <location>
        <begin position="220"/>
        <end position="242"/>
    </location>
</feature>
<evidence type="ECO:0000256" key="2">
    <source>
        <dbReference type="ARBA" id="ARBA00022803"/>
    </source>
</evidence>
<dbReference type="InterPro" id="IPR011990">
    <property type="entry name" value="TPR-like_helical_dom_sf"/>
</dbReference>
<dbReference type="InterPro" id="IPR019734">
    <property type="entry name" value="TPR_rpt"/>
</dbReference>
<dbReference type="SMART" id="SM00028">
    <property type="entry name" value="TPR"/>
    <property type="match status" value="5"/>
</dbReference>